<evidence type="ECO:0000313" key="3">
    <source>
        <dbReference type="Proteomes" id="UP001193748"/>
    </source>
</evidence>
<evidence type="ECO:0000313" key="2">
    <source>
        <dbReference type="EMBL" id="NRT91494.1"/>
    </source>
</evidence>
<reference evidence="2" key="2">
    <citation type="journal article" date="2022" name="Nat. Biotechnol.">
        <title>Carbon-negative production of acetone and isopropanol by gas fermentation at industrial pilot scale.</title>
        <authorList>
            <person name="Liew F.E."/>
            <person name="Nogle R."/>
            <person name="Abdalla T."/>
            <person name="Rasor B.J."/>
            <person name="Canter C."/>
            <person name="Jensen R.O."/>
            <person name="Wang L."/>
            <person name="Strutz J."/>
            <person name="Chirania P."/>
            <person name="De Tissera S."/>
            <person name="Mueller A.P."/>
            <person name="Ruan Z."/>
            <person name="Gao A."/>
            <person name="Tran L."/>
            <person name="Engle N.L."/>
            <person name="Bromley J.C."/>
            <person name="Daniell J."/>
            <person name="Conrado R."/>
            <person name="Tschaplinski T.J."/>
            <person name="Giannone R.J."/>
            <person name="Hettich R.L."/>
            <person name="Karim A.S."/>
            <person name="Simpson S.D."/>
            <person name="Brown S.D."/>
            <person name="Leang C."/>
            <person name="Jewett M.C."/>
            <person name="Kopke M."/>
        </authorList>
    </citation>
    <scope>NUCLEOTIDE SEQUENCE</scope>
    <source>
        <strain evidence="2">DJ080</strain>
    </source>
</reference>
<gene>
    <name evidence="2" type="ORF">B0H41_005173</name>
</gene>
<reference evidence="2" key="1">
    <citation type="submission" date="2020-05" db="EMBL/GenBank/DDBJ databases">
        <authorList>
            <person name="Brown S."/>
            <person name="Huntemann M."/>
            <person name="Clum A."/>
            <person name="Spunde A."/>
            <person name="Palaniappan K."/>
            <person name="Ritter S."/>
            <person name="Mikhailova N."/>
            <person name="Chen I.-M."/>
            <person name="Stamatis D."/>
            <person name="Reddy T."/>
            <person name="O'Malley R."/>
            <person name="Daum C."/>
            <person name="Shapiro N."/>
            <person name="Ivanova N."/>
            <person name="Kyrpides N."/>
            <person name="Woyke T."/>
        </authorList>
    </citation>
    <scope>NUCLEOTIDE SEQUENCE</scope>
    <source>
        <strain evidence="2">DJ080</strain>
    </source>
</reference>
<protein>
    <submittedName>
        <fullName evidence="2">Uncharacterized protein</fullName>
    </submittedName>
</protein>
<dbReference type="AlphaFoldDB" id="A0AAX0BAK5"/>
<feature type="region of interest" description="Disordered" evidence="1">
    <location>
        <begin position="38"/>
        <end position="59"/>
    </location>
</feature>
<comment type="caution">
    <text evidence="2">The sequence shown here is derived from an EMBL/GenBank/DDBJ whole genome shotgun (WGS) entry which is preliminary data.</text>
</comment>
<name>A0AAX0BAK5_CLOBE</name>
<accession>A0AAX0BAK5</accession>
<dbReference type="EMBL" id="JABSWW010000001">
    <property type="protein sequence ID" value="NRT91494.1"/>
    <property type="molecule type" value="Genomic_DNA"/>
</dbReference>
<feature type="compositionally biased region" description="Basic and acidic residues" evidence="1">
    <location>
        <begin position="38"/>
        <end position="51"/>
    </location>
</feature>
<dbReference type="Proteomes" id="UP001193748">
    <property type="component" value="Unassembled WGS sequence"/>
</dbReference>
<sequence>MKIIREKRRNYKLLTIDEKIDLLNLEIRVEGKRLMESDAHTKAERKKDKQRINMLRNHKEKKQNEIVKNYIC</sequence>
<organism evidence="2 3">
    <name type="scientific">Clostridium beijerinckii</name>
    <name type="common">Clostridium MP</name>
    <dbReference type="NCBI Taxonomy" id="1520"/>
    <lineage>
        <taxon>Bacteria</taxon>
        <taxon>Bacillati</taxon>
        <taxon>Bacillota</taxon>
        <taxon>Clostridia</taxon>
        <taxon>Eubacteriales</taxon>
        <taxon>Clostridiaceae</taxon>
        <taxon>Clostridium</taxon>
    </lineage>
</organism>
<evidence type="ECO:0000256" key="1">
    <source>
        <dbReference type="SAM" id="MobiDB-lite"/>
    </source>
</evidence>
<proteinExistence type="predicted"/>